<dbReference type="InterPro" id="IPR043130">
    <property type="entry name" value="CDP-OH_PTrfase_TM_dom"/>
</dbReference>
<keyword evidence="3" id="KW-0444">Lipid biosynthesis</keyword>
<dbReference type="GO" id="GO:0008444">
    <property type="term" value="F:CDP-diacylglycerol-glycerol-3-phosphate 3-phosphatidyltransferase activity"/>
    <property type="evidence" value="ECO:0007669"/>
    <property type="project" value="InterPro"/>
</dbReference>
<dbReference type="GeneID" id="41840912"/>
<dbReference type="OrthoDB" id="9796672at2"/>
<evidence type="ECO:0000256" key="1">
    <source>
        <dbReference type="ARBA" id="ARBA00004141"/>
    </source>
</evidence>
<keyword evidence="4 11" id="KW-0808">Transferase</keyword>
<evidence type="ECO:0000256" key="11">
    <source>
        <dbReference type="RuleBase" id="RU003750"/>
    </source>
</evidence>
<dbReference type="GO" id="GO:0016020">
    <property type="term" value="C:membrane"/>
    <property type="evidence" value="ECO:0007669"/>
    <property type="project" value="UniProtKB-SubCell"/>
</dbReference>
<evidence type="ECO:0000313" key="13">
    <source>
        <dbReference type="Proteomes" id="UP000027986"/>
    </source>
</evidence>
<dbReference type="PROSITE" id="PS00379">
    <property type="entry name" value="CDP_ALCOHOL_P_TRANSF"/>
    <property type="match status" value="1"/>
</dbReference>
<dbReference type="eggNOG" id="COG0558">
    <property type="taxonomic scope" value="Bacteria"/>
</dbReference>
<dbReference type="AlphaFoldDB" id="A0A075JEP5"/>
<dbReference type="InterPro" id="IPR048254">
    <property type="entry name" value="CDP_ALCOHOL_P_TRANSF_CS"/>
</dbReference>
<dbReference type="PANTHER" id="PTHR14269:SF62">
    <property type="entry name" value="CDP-DIACYLGLYCEROL--GLYCEROL-3-PHOSPHATE 3-PHOSPHATIDYLTRANSFERASE 1, CHLOROPLASTIC"/>
    <property type="match status" value="1"/>
</dbReference>
<sequence>MSETRDPTSRVWTVPNALSMLRLLGVPLFVWLLLAHHDGVGLVVLMIAGFTDYADGKIARRFHMESRLGALLDPAADRLYIAATIVCLAIRGILPLWVVLALVARELFILALAPTVRRHRLPLPPVHFIGKAATFNLLYAFPLLVVAQFDGTVGDVAAPIAWAFVIWGVTLYWLAGLLYAVQVREMVNAVRAPQAAR</sequence>
<proteinExistence type="inferred from homology"/>
<evidence type="ECO:0000256" key="4">
    <source>
        <dbReference type="ARBA" id="ARBA00022679"/>
    </source>
</evidence>
<keyword evidence="13" id="KW-1185">Reference proteome</keyword>
<evidence type="ECO:0000313" key="12">
    <source>
        <dbReference type="EMBL" id="AIF40731.1"/>
    </source>
</evidence>
<accession>A0A075JEP5</accession>
<evidence type="ECO:0000256" key="6">
    <source>
        <dbReference type="ARBA" id="ARBA00022989"/>
    </source>
</evidence>
<gene>
    <name evidence="12" type="ORF">HX89_07030</name>
</gene>
<protein>
    <submittedName>
        <fullName evidence="12">CDP-diacylglycerol--glycerol-3-phosphate 3-phosphatidyltransferase</fullName>
    </submittedName>
</protein>
<dbReference type="InterPro" id="IPR000462">
    <property type="entry name" value="CDP-OH_P_trans"/>
</dbReference>
<dbReference type="EMBL" id="CP008889">
    <property type="protein sequence ID" value="AIF40731.1"/>
    <property type="molecule type" value="Genomic_DNA"/>
</dbReference>
<organism evidence="12 13">
    <name type="scientific">Dermacoccus nishinomiyaensis</name>
    <dbReference type="NCBI Taxonomy" id="1274"/>
    <lineage>
        <taxon>Bacteria</taxon>
        <taxon>Bacillati</taxon>
        <taxon>Actinomycetota</taxon>
        <taxon>Actinomycetes</taxon>
        <taxon>Micrococcales</taxon>
        <taxon>Dermacoccaceae</taxon>
        <taxon>Dermacoccus</taxon>
    </lineage>
</organism>
<evidence type="ECO:0000256" key="5">
    <source>
        <dbReference type="ARBA" id="ARBA00022692"/>
    </source>
</evidence>
<evidence type="ECO:0000256" key="10">
    <source>
        <dbReference type="ARBA" id="ARBA00023264"/>
    </source>
</evidence>
<dbReference type="KEGG" id="dni:HX89_07030"/>
<comment type="similarity">
    <text evidence="2 11">Belongs to the CDP-alcohol phosphatidyltransferase class-I family.</text>
</comment>
<keyword evidence="5" id="KW-0812">Transmembrane</keyword>
<dbReference type="RefSeq" id="WP_038568009.1">
    <property type="nucleotide sequence ID" value="NZ_CAKZHM010000038.1"/>
</dbReference>
<evidence type="ECO:0000256" key="3">
    <source>
        <dbReference type="ARBA" id="ARBA00022516"/>
    </source>
</evidence>
<dbReference type="UniPathway" id="UPA00085"/>
<dbReference type="PANTHER" id="PTHR14269">
    <property type="entry name" value="CDP-DIACYLGLYCEROL--GLYCEROL-3-PHOSPHATE 3-PHOSPHATIDYLTRANSFERASE-RELATED"/>
    <property type="match status" value="1"/>
</dbReference>
<keyword evidence="8" id="KW-0472">Membrane</keyword>
<dbReference type="Gene3D" id="1.20.120.1760">
    <property type="match status" value="1"/>
</dbReference>
<comment type="subcellular location">
    <subcellularLocation>
        <location evidence="1">Membrane</location>
        <topology evidence="1">Multi-pass membrane protein</topology>
    </subcellularLocation>
</comment>
<evidence type="ECO:0000256" key="8">
    <source>
        <dbReference type="ARBA" id="ARBA00023136"/>
    </source>
</evidence>
<dbReference type="GO" id="GO:0046474">
    <property type="term" value="P:glycerophospholipid biosynthetic process"/>
    <property type="evidence" value="ECO:0007669"/>
    <property type="project" value="TreeGrafter"/>
</dbReference>
<dbReference type="HOGENOM" id="CLU_051314_6_1_11"/>
<dbReference type="Proteomes" id="UP000027986">
    <property type="component" value="Chromosome"/>
</dbReference>
<dbReference type="PIRSF" id="PIRSF000847">
    <property type="entry name" value="Phos_ph_gly_syn"/>
    <property type="match status" value="1"/>
</dbReference>
<dbReference type="InterPro" id="IPR004570">
    <property type="entry name" value="Phosphatidylglycerol_P_synth"/>
</dbReference>
<evidence type="ECO:0000256" key="9">
    <source>
        <dbReference type="ARBA" id="ARBA00023209"/>
    </source>
</evidence>
<keyword evidence="9" id="KW-0594">Phospholipid biosynthesis</keyword>
<keyword evidence="7" id="KW-0443">Lipid metabolism</keyword>
<keyword evidence="10" id="KW-1208">Phospholipid metabolism</keyword>
<evidence type="ECO:0000256" key="7">
    <source>
        <dbReference type="ARBA" id="ARBA00023098"/>
    </source>
</evidence>
<reference evidence="12 13" key="1">
    <citation type="submission" date="2014-07" db="EMBL/GenBank/DDBJ databases">
        <title>Genome Sequencing of Dermacoccus nishinomiyaensis.</title>
        <authorList>
            <person name="Hong K.W."/>
            <person name="Chan K.G."/>
        </authorList>
    </citation>
    <scope>NUCLEOTIDE SEQUENCE [LARGE SCALE GENOMIC DNA]</scope>
    <source>
        <strain evidence="12 13">M25</strain>
    </source>
</reference>
<dbReference type="InterPro" id="IPR050324">
    <property type="entry name" value="CDP-alcohol_PTase-I"/>
</dbReference>
<name>A0A075JEP5_9MICO</name>
<keyword evidence="6" id="KW-1133">Transmembrane helix</keyword>
<dbReference type="Pfam" id="PF01066">
    <property type="entry name" value="CDP-OH_P_transf"/>
    <property type="match status" value="1"/>
</dbReference>
<evidence type="ECO:0000256" key="2">
    <source>
        <dbReference type="ARBA" id="ARBA00010441"/>
    </source>
</evidence>